<name>A0A9Y2IN86_9PSEU</name>
<keyword evidence="1" id="KW-1133">Transmembrane helix</keyword>
<sequence>MVVEWSPFVFWVVIVGCLAVASPIMAGLTLAAAGTVLLAGRKR</sequence>
<keyword evidence="1" id="KW-0472">Membrane</keyword>
<reference evidence="2 3" key="1">
    <citation type="submission" date="2023-06" db="EMBL/GenBank/DDBJ databases">
        <authorList>
            <person name="Oyuntsetseg B."/>
            <person name="Kim S.B."/>
        </authorList>
    </citation>
    <scope>NUCLEOTIDE SEQUENCE [LARGE SCALE GENOMIC DNA]</scope>
    <source>
        <strain evidence="2 3">2-15</strain>
    </source>
</reference>
<gene>
    <name evidence="2" type="ORF">QRX50_13645</name>
</gene>
<evidence type="ECO:0000313" key="3">
    <source>
        <dbReference type="Proteomes" id="UP001236014"/>
    </source>
</evidence>
<feature type="transmembrane region" description="Helical" evidence="1">
    <location>
        <begin position="12"/>
        <end position="39"/>
    </location>
</feature>
<dbReference type="AlphaFoldDB" id="A0A9Y2IN86"/>
<protein>
    <submittedName>
        <fullName evidence="2">Uncharacterized protein</fullName>
    </submittedName>
</protein>
<evidence type="ECO:0000256" key="1">
    <source>
        <dbReference type="SAM" id="Phobius"/>
    </source>
</evidence>
<evidence type="ECO:0000313" key="2">
    <source>
        <dbReference type="EMBL" id="WIX81723.1"/>
    </source>
</evidence>
<keyword evidence="1" id="KW-0812">Transmembrane</keyword>
<proteinExistence type="predicted"/>
<dbReference type="KEGG" id="acab:QRX50_13645"/>
<dbReference type="RefSeq" id="WP_285972307.1">
    <property type="nucleotide sequence ID" value="NZ_CP127294.1"/>
</dbReference>
<keyword evidence="3" id="KW-1185">Reference proteome</keyword>
<organism evidence="2 3">
    <name type="scientific">Amycolatopsis carbonis</name>
    <dbReference type="NCBI Taxonomy" id="715471"/>
    <lineage>
        <taxon>Bacteria</taxon>
        <taxon>Bacillati</taxon>
        <taxon>Actinomycetota</taxon>
        <taxon>Actinomycetes</taxon>
        <taxon>Pseudonocardiales</taxon>
        <taxon>Pseudonocardiaceae</taxon>
        <taxon>Amycolatopsis</taxon>
    </lineage>
</organism>
<dbReference type="Proteomes" id="UP001236014">
    <property type="component" value="Chromosome"/>
</dbReference>
<accession>A0A9Y2IN86</accession>
<dbReference type="EMBL" id="CP127294">
    <property type="protein sequence ID" value="WIX81723.1"/>
    <property type="molecule type" value="Genomic_DNA"/>
</dbReference>